<gene>
    <name evidence="3" type="ORF">D0Y65_018625</name>
</gene>
<keyword evidence="2" id="KW-0812">Transmembrane</keyword>
<evidence type="ECO:0000313" key="3">
    <source>
        <dbReference type="EMBL" id="RZC04078.1"/>
    </source>
</evidence>
<keyword evidence="2" id="KW-1133">Transmembrane helix</keyword>
<organism evidence="3 4">
    <name type="scientific">Glycine soja</name>
    <name type="common">Wild soybean</name>
    <dbReference type="NCBI Taxonomy" id="3848"/>
    <lineage>
        <taxon>Eukaryota</taxon>
        <taxon>Viridiplantae</taxon>
        <taxon>Streptophyta</taxon>
        <taxon>Embryophyta</taxon>
        <taxon>Tracheophyta</taxon>
        <taxon>Spermatophyta</taxon>
        <taxon>Magnoliopsida</taxon>
        <taxon>eudicotyledons</taxon>
        <taxon>Gunneridae</taxon>
        <taxon>Pentapetalae</taxon>
        <taxon>rosids</taxon>
        <taxon>fabids</taxon>
        <taxon>Fabales</taxon>
        <taxon>Fabaceae</taxon>
        <taxon>Papilionoideae</taxon>
        <taxon>50 kb inversion clade</taxon>
        <taxon>NPAAA clade</taxon>
        <taxon>indigoferoid/millettioid clade</taxon>
        <taxon>Phaseoleae</taxon>
        <taxon>Glycine</taxon>
        <taxon>Glycine subgen. Soja</taxon>
    </lineage>
</organism>
<name>A0A445K0D4_GLYSO</name>
<comment type="caution">
    <text evidence="3">The sequence shown here is derived from an EMBL/GenBank/DDBJ whole genome shotgun (WGS) entry which is preliminary data.</text>
</comment>
<dbReference type="InterPro" id="IPR033249">
    <property type="entry name" value="CLE_plant"/>
</dbReference>
<dbReference type="PANTHER" id="PTHR34545">
    <property type="entry name" value="CLAVATA3/ESR (CLE)-RELATED PROTEIN 22"/>
    <property type="match status" value="1"/>
</dbReference>
<accession>A0A445K0D4</accession>
<evidence type="ECO:0000256" key="2">
    <source>
        <dbReference type="SAM" id="Phobius"/>
    </source>
</evidence>
<keyword evidence="2" id="KW-0472">Membrane</keyword>
<dbReference type="PANTHER" id="PTHR34545:SF7">
    <property type="entry name" value="CLAVATA3_ESR (CLE)-RELATED PROTEIN 16"/>
    <property type="match status" value="1"/>
</dbReference>
<feature type="region of interest" description="Disordered" evidence="1">
    <location>
        <begin position="70"/>
        <end position="119"/>
    </location>
</feature>
<dbReference type="EMBL" id="QZWG01000007">
    <property type="protein sequence ID" value="RZC04078.1"/>
    <property type="molecule type" value="Genomic_DNA"/>
</dbReference>
<protein>
    <submittedName>
        <fullName evidence="3">Uncharacterized protein</fullName>
    </submittedName>
</protein>
<reference evidence="3 4" key="1">
    <citation type="submission" date="2018-09" db="EMBL/GenBank/DDBJ databases">
        <title>A high-quality reference genome of wild soybean provides a powerful tool to mine soybean genomes.</title>
        <authorList>
            <person name="Xie M."/>
            <person name="Chung C.Y.L."/>
            <person name="Li M.-W."/>
            <person name="Wong F.-L."/>
            <person name="Chan T.-F."/>
            <person name="Lam H.-M."/>
        </authorList>
    </citation>
    <scope>NUCLEOTIDE SEQUENCE [LARGE SCALE GENOMIC DNA]</scope>
    <source>
        <strain evidence="4">cv. W05</strain>
        <tissue evidence="3">Hypocotyl of etiolated seedlings</tissue>
    </source>
</reference>
<feature type="transmembrane region" description="Helical" evidence="2">
    <location>
        <begin position="20"/>
        <end position="40"/>
    </location>
</feature>
<sequence>MIGFRERERTRERRLSWARVAIFFLWVILVFSLISLFFSINNERRTRTRTSHSIPPKRRSFSRALFHTPSRRTTTTTTKKTKLVVSSKNGDDRDPHHTTNLYGDEKRIIHTGPNPLHNK</sequence>
<feature type="compositionally biased region" description="Basic and acidic residues" evidence="1">
    <location>
        <begin position="89"/>
        <end position="108"/>
    </location>
</feature>
<keyword evidence="4" id="KW-1185">Reference proteome</keyword>
<evidence type="ECO:0000313" key="4">
    <source>
        <dbReference type="Proteomes" id="UP000289340"/>
    </source>
</evidence>
<dbReference type="Proteomes" id="UP000289340">
    <property type="component" value="Chromosome 7"/>
</dbReference>
<dbReference type="AlphaFoldDB" id="A0A445K0D4"/>
<proteinExistence type="predicted"/>
<dbReference type="GO" id="GO:0048731">
    <property type="term" value="P:system development"/>
    <property type="evidence" value="ECO:0007669"/>
    <property type="project" value="InterPro"/>
</dbReference>
<evidence type="ECO:0000256" key="1">
    <source>
        <dbReference type="SAM" id="MobiDB-lite"/>
    </source>
</evidence>